<proteinExistence type="predicted"/>
<feature type="non-terminal residue" evidence="1">
    <location>
        <position position="52"/>
    </location>
</feature>
<evidence type="ECO:0008006" key="3">
    <source>
        <dbReference type="Google" id="ProtNLM"/>
    </source>
</evidence>
<comment type="caution">
    <text evidence="1">The sequence shown here is derived from an EMBL/GenBank/DDBJ whole genome shotgun (WGS) entry which is preliminary data.</text>
</comment>
<evidence type="ECO:0000313" key="1">
    <source>
        <dbReference type="EMBL" id="KZN44333.1"/>
    </source>
</evidence>
<evidence type="ECO:0000313" key="2">
    <source>
        <dbReference type="Proteomes" id="UP000076643"/>
    </source>
</evidence>
<dbReference type="Proteomes" id="UP000076643">
    <property type="component" value="Unassembled WGS sequence"/>
</dbReference>
<protein>
    <recommendedName>
        <fullName evidence="3">Transposase DDE domain-containing protein</fullName>
    </recommendedName>
</protein>
<reference evidence="1 2" key="1">
    <citation type="submission" date="2013-07" db="EMBL/GenBank/DDBJ databases">
        <title>Comparative Genomic and Metabolomic Analysis of Twelve Strains of Pseudoalteromonas luteoviolacea.</title>
        <authorList>
            <person name="Vynne N.G."/>
            <person name="Mansson M."/>
            <person name="Gram L."/>
        </authorList>
    </citation>
    <scope>NUCLEOTIDE SEQUENCE [LARGE SCALE GENOMIC DNA]</scope>
    <source>
        <strain evidence="1 2">DSM 6061</strain>
    </source>
</reference>
<accession>A0A162A559</accession>
<keyword evidence="2" id="KW-1185">Reference proteome</keyword>
<dbReference type="AlphaFoldDB" id="A0A162A559"/>
<dbReference type="EMBL" id="AUYB01000062">
    <property type="protein sequence ID" value="KZN44333.1"/>
    <property type="molecule type" value="Genomic_DNA"/>
</dbReference>
<sequence length="52" mass="6043">MRDQIKKHNAIKATMTKKIKNWPAYNRALIQRGNIAIWLSDDAIQPRIQVPS</sequence>
<name>A0A162A559_9GAMM</name>
<organism evidence="1 2">
    <name type="scientific">Pseudoalteromonas luteoviolacea DSM 6061</name>
    <dbReference type="NCBI Taxonomy" id="1365250"/>
    <lineage>
        <taxon>Bacteria</taxon>
        <taxon>Pseudomonadati</taxon>
        <taxon>Pseudomonadota</taxon>
        <taxon>Gammaproteobacteria</taxon>
        <taxon>Alteromonadales</taxon>
        <taxon>Pseudoalteromonadaceae</taxon>
        <taxon>Pseudoalteromonas</taxon>
    </lineage>
</organism>
<gene>
    <name evidence="1" type="ORF">N475_25970</name>
</gene>